<dbReference type="GO" id="GO:0045334">
    <property type="term" value="C:clathrin-coated endocytic vesicle"/>
    <property type="evidence" value="ECO:0007669"/>
    <property type="project" value="TreeGrafter"/>
</dbReference>
<proteinExistence type="predicted"/>
<feature type="domain" description="SAC" evidence="2">
    <location>
        <begin position="173"/>
        <end position="530"/>
    </location>
</feature>
<dbReference type="Pfam" id="PF12456">
    <property type="entry name" value="hSac2"/>
    <property type="match status" value="1"/>
</dbReference>
<dbReference type="PANTHER" id="PTHR45662:SF8">
    <property type="entry name" value="PHOSPHATIDYLINOSITIDE PHOSPHATASE SAC2"/>
    <property type="match status" value="1"/>
</dbReference>
<accession>A0A226DJ93</accession>
<feature type="compositionally biased region" description="Polar residues" evidence="1">
    <location>
        <begin position="856"/>
        <end position="866"/>
    </location>
</feature>
<feature type="region of interest" description="Disordered" evidence="1">
    <location>
        <begin position="1087"/>
        <end position="1130"/>
    </location>
</feature>
<dbReference type="OrthoDB" id="405996at2759"/>
<dbReference type="PANTHER" id="PTHR45662">
    <property type="entry name" value="PHOSPHATIDYLINOSITIDE PHOSPHATASE SAC1"/>
    <property type="match status" value="1"/>
</dbReference>
<evidence type="ECO:0000256" key="1">
    <source>
        <dbReference type="SAM" id="MobiDB-lite"/>
    </source>
</evidence>
<evidence type="ECO:0000313" key="3">
    <source>
        <dbReference type="EMBL" id="OXA45602.1"/>
    </source>
</evidence>
<dbReference type="Pfam" id="PF02383">
    <property type="entry name" value="Syja_N"/>
    <property type="match status" value="1"/>
</dbReference>
<dbReference type="InterPro" id="IPR002013">
    <property type="entry name" value="SAC_dom"/>
</dbReference>
<dbReference type="InterPro" id="IPR022158">
    <property type="entry name" value="Inositol_phosphatase"/>
</dbReference>
<evidence type="ECO:0000313" key="4">
    <source>
        <dbReference type="Proteomes" id="UP000198287"/>
    </source>
</evidence>
<dbReference type="GO" id="GO:0043812">
    <property type="term" value="F:phosphatidylinositol-4-phosphate phosphatase activity"/>
    <property type="evidence" value="ECO:0007669"/>
    <property type="project" value="TreeGrafter"/>
</dbReference>
<dbReference type="EMBL" id="LNIX01000017">
    <property type="protein sequence ID" value="OXA45602.1"/>
    <property type="molecule type" value="Genomic_DNA"/>
</dbReference>
<feature type="compositionally biased region" description="Low complexity" evidence="1">
    <location>
        <begin position="947"/>
        <end position="960"/>
    </location>
</feature>
<dbReference type="PROSITE" id="PS50275">
    <property type="entry name" value="SAC"/>
    <property type="match status" value="1"/>
</dbReference>
<feature type="compositionally biased region" description="Polar residues" evidence="1">
    <location>
        <begin position="1087"/>
        <end position="1102"/>
    </location>
</feature>
<organism evidence="3 4">
    <name type="scientific">Folsomia candida</name>
    <name type="common">Springtail</name>
    <dbReference type="NCBI Taxonomy" id="158441"/>
    <lineage>
        <taxon>Eukaryota</taxon>
        <taxon>Metazoa</taxon>
        <taxon>Ecdysozoa</taxon>
        <taxon>Arthropoda</taxon>
        <taxon>Hexapoda</taxon>
        <taxon>Collembola</taxon>
        <taxon>Entomobryomorpha</taxon>
        <taxon>Isotomoidea</taxon>
        <taxon>Isotomidae</taxon>
        <taxon>Proisotominae</taxon>
        <taxon>Folsomia</taxon>
    </lineage>
</organism>
<comment type="caution">
    <text evidence="3">The sequence shown here is derived from an EMBL/GenBank/DDBJ whole genome shotgun (WGS) entry which is preliminary data.</text>
</comment>
<gene>
    <name evidence="3" type="ORF">Fcan01_19760</name>
</gene>
<dbReference type="Proteomes" id="UP000198287">
    <property type="component" value="Unassembled WGS sequence"/>
</dbReference>
<dbReference type="GO" id="GO:0005769">
    <property type="term" value="C:early endosome"/>
    <property type="evidence" value="ECO:0007669"/>
    <property type="project" value="TreeGrafter"/>
</dbReference>
<feature type="region of interest" description="Disordered" evidence="1">
    <location>
        <begin position="941"/>
        <end position="973"/>
    </location>
</feature>
<name>A0A226DJ93_FOLCA</name>
<evidence type="ECO:0000259" key="2">
    <source>
        <dbReference type="PROSITE" id="PS50275"/>
    </source>
</evidence>
<dbReference type="AlphaFoldDB" id="A0A226DJ93"/>
<reference evidence="3 4" key="1">
    <citation type="submission" date="2015-12" db="EMBL/GenBank/DDBJ databases">
        <title>The genome of Folsomia candida.</title>
        <authorList>
            <person name="Faddeeva A."/>
            <person name="Derks M.F."/>
            <person name="Anvar Y."/>
            <person name="Smit S."/>
            <person name="Van Straalen N."/>
            <person name="Roelofs D."/>
        </authorList>
    </citation>
    <scope>NUCLEOTIDE SEQUENCE [LARGE SCALE GENOMIC DNA]</scope>
    <source>
        <strain evidence="3 4">VU population</strain>
        <tissue evidence="3">Whole body</tissue>
    </source>
</reference>
<sequence>MELFATDSHFILLDGEDSLWIDRSNGRCDAKKGTSVECLGDAEVLGTVYGYIGKLRVSFTSDVRLVFIRQQVLVGNMNNLPIFRITSVLSIPLEGDLEIAIENCSWKNDNIATITNAPNSPTRQAQPGSSDISAASSLLSGRPLIRAKVPPIRGLVSKKVDSKVDRRMLEEFHKMFTEAESFYYSPEQDITNSLQRRQKFLPVATEKKDKEVASATITPKLPLWEMADKRFFWNWYMVKSLINAQNDKLNRWIVPVIQGFIQYEPCIIEHTIDAMGLDEATTISAPIGVWLISRRSRYQAGTRYLRRGVDDNGKVANYVESEQIVVYKNHMFSFVQVRGSIPVFWSQSNSYRYRPPPKIEREDAETYDAFTKHFEEELGIYDRVLIINLVEKGGKEKVLGDAYIKNVLQLNSSKITYVSFDFHVQCRGMKFDNVSILTNRLCDTLRKMGYCWTDPYGMVLQQEGIFRVNCVDCLDRTNVVQTHLAKEMLTFELSKVGLIAPEIGLPSNVRMILQTLWANNGDTLSKQYAGTNALKGDFTRTGERKFAGVMKDGMNSANRYYLNRFRDTSRQAAIDLMLGIRKSVSEADFDEDEKQQPFEKENGTEQIKSIVEDVKRCMIPSDEVILGAWGLVNGKLNELDSLDVDSIFVLTERNYYVTEYDCSLDTMTETQRTPLTSIASIELSFEALTHTTTVWSIFSSNNSSQTMVPNMKINYCQDGQSQYHEFRSSNIRFFNNVAVPIQQPEEMHEALRMVSDAVKVASASLGNNFDITTTPLFQKDSSNKGRIPGMASNFMNKYLSTAQPADSSITKKISAASFDRLKYFRRGSGTLPNGELNSGEQVDGTAQAISEPKLGTQASTQMNQDPTLHLGKGMKNDNEFQDLIDLNAMTPDPLHIQSLFPLENDLVLPSCGILSPGRRNNISQTIPDMISSPLLVMTEAGRSGNKSELQPLPLSQDSSSTEVSPSRHAGPKLGLSTMNSLQRHRNSLPVCSLGVTMSGMHTTSPQRSRTPEITITEELSSAGIVTPSTKDDTIFSIPQQSSSLKVAMRRISRSSEDVNKVGGFGGFGMPRINAQNTTGFKLPNIFGTSKTDQRSSSNQNIFDSVGLKGSHSDNALRDNPFQSSQQPQKRGEMVLAPLGKLAKGMQSLGANYLDPRKIRESLKPIVKQDSFEDKELEEKKRLSETEFIDV</sequence>
<dbReference type="GO" id="GO:0046856">
    <property type="term" value="P:phosphatidylinositol dephosphorylation"/>
    <property type="evidence" value="ECO:0007669"/>
    <property type="project" value="TreeGrafter"/>
</dbReference>
<dbReference type="GO" id="GO:2001135">
    <property type="term" value="P:regulation of endocytic recycling"/>
    <property type="evidence" value="ECO:0007669"/>
    <property type="project" value="TreeGrafter"/>
</dbReference>
<keyword evidence="4" id="KW-1185">Reference proteome</keyword>
<dbReference type="STRING" id="158441.A0A226DJ93"/>
<protein>
    <submittedName>
        <fullName evidence="3">Phosphatidylinositide phosphatase SAC2</fullName>
    </submittedName>
</protein>
<dbReference type="OMA" id="AFRINCI"/>
<feature type="region of interest" description="Disordered" evidence="1">
    <location>
        <begin position="851"/>
        <end position="872"/>
    </location>
</feature>